<dbReference type="RefSeq" id="WP_126050707.1">
    <property type="nucleotide sequence ID" value="NZ_QYTV02000004.1"/>
</dbReference>
<dbReference type="Gene3D" id="3.40.50.720">
    <property type="entry name" value="NAD(P)-binding Rossmann-like Domain"/>
    <property type="match status" value="1"/>
</dbReference>
<gene>
    <name evidence="3" type="ORF">D4T97_011240</name>
</gene>
<sequence>MKIATIGTGWIVDKFLSAVKNTSGAACVAMYSRKVDTAQPLAKKYGIPAIYTDLEQMLSEGDIDFIYIASPNSLHYEHAYMSLLHGKHVICEKPFTSTIKEAESLISLAKEKQLMVFEAVTTLHLPNYHLLRENMEQLGAIKWVQCNYSQYSSRYDLLKNGETPNVFNPKFSGGALADINIYNMHFVIHLFGKPPRLSYTANKHENGIDTSGVLVMRYPGFIAECVGSKDSHGMNFLLLQGEKGYMLAEEGPNAFNRVKMKIGENETVLNAQSNPNLLAYELAVFKEIYDTSDFEQCYELLDHSYSVMQVFEKARKDAGILFDADLKKSGRRAALGDKH</sequence>
<dbReference type="InterPro" id="IPR000683">
    <property type="entry name" value="Gfo/Idh/MocA-like_OxRdtase_N"/>
</dbReference>
<evidence type="ECO:0000313" key="4">
    <source>
        <dbReference type="Proteomes" id="UP000287156"/>
    </source>
</evidence>
<dbReference type="SUPFAM" id="SSF51735">
    <property type="entry name" value="NAD(P)-binding Rossmann-fold domains"/>
    <property type="match status" value="1"/>
</dbReference>
<dbReference type="Pfam" id="PF22725">
    <property type="entry name" value="GFO_IDH_MocA_C3"/>
    <property type="match status" value="1"/>
</dbReference>
<feature type="domain" description="GFO/IDH/MocA-like oxidoreductase" evidence="2">
    <location>
        <begin position="137"/>
        <end position="245"/>
    </location>
</feature>
<evidence type="ECO:0000313" key="3">
    <source>
        <dbReference type="EMBL" id="RST74241.1"/>
    </source>
</evidence>
<dbReference type="InterPro" id="IPR036291">
    <property type="entry name" value="NAD(P)-bd_dom_sf"/>
</dbReference>
<organism evidence="3 4">
    <name type="scientific">Siminovitchia acidinfaciens</name>
    <dbReference type="NCBI Taxonomy" id="2321395"/>
    <lineage>
        <taxon>Bacteria</taxon>
        <taxon>Bacillati</taxon>
        <taxon>Bacillota</taxon>
        <taxon>Bacilli</taxon>
        <taxon>Bacillales</taxon>
        <taxon>Bacillaceae</taxon>
        <taxon>Siminovitchia</taxon>
    </lineage>
</organism>
<dbReference type="Proteomes" id="UP000287156">
    <property type="component" value="Unassembled WGS sequence"/>
</dbReference>
<proteinExistence type="predicted"/>
<dbReference type="PANTHER" id="PTHR43054:SF1">
    <property type="entry name" value="SCYLLO-INOSITOL 2-DEHYDROGENASE (NADP(+)) IOLU"/>
    <property type="match status" value="1"/>
</dbReference>
<dbReference type="GO" id="GO:0000166">
    <property type="term" value="F:nucleotide binding"/>
    <property type="evidence" value="ECO:0007669"/>
    <property type="project" value="InterPro"/>
</dbReference>
<comment type="caution">
    <text evidence="3">The sequence shown here is derived from an EMBL/GenBank/DDBJ whole genome shotgun (WGS) entry which is preliminary data.</text>
</comment>
<dbReference type="EMBL" id="QYTV02000004">
    <property type="protein sequence ID" value="RST74241.1"/>
    <property type="molecule type" value="Genomic_DNA"/>
</dbReference>
<feature type="domain" description="Gfo/Idh/MocA-like oxidoreductase N-terminal" evidence="1">
    <location>
        <begin position="2"/>
        <end position="117"/>
    </location>
</feature>
<evidence type="ECO:0000259" key="2">
    <source>
        <dbReference type="Pfam" id="PF22725"/>
    </source>
</evidence>
<dbReference type="Gene3D" id="3.30.360.10">
    <property type="entry name" value="Dihydrodipicolinate Reductase, domain 2"/>
    <property type="match status" value="1"/>
</dbReference>
<dbReference type="PANTHER" id="PTHR43054">
    <property type="match status" value="1"/>
</dbReference>
<dbReference type="InterPro" id="IPR055170">
    <property type="entry name" value="GFO_IDH_MocA-like_dom"/>
</dbReference>
<dbReference type="OrthoDB" id="9815825at2"/>
<dbReference type="AlphaFoldDB" id="A0A429XZJ3"/>
<dbReference type="Pfam" id="PF01408">
    <property type="entry name" value="GFO_IDH_MocA"/>
    <property type="match status" value="1"/>
</dbReference>
<dbReference type="SUPFAM" id="SSF55347">
    <property type="entry name" value="Glyceraldehyde-3-phosphate dehydrogenase-like, C-terminal domain"/>
    <property type="match status" value="1"/>
</dbReference>
<evidence type="ECO:0000259" key="1">
    <source>
        <dbReference type="Pfam" id="PF01408"/>
    </source>
</evidence>
<name>A0A429XZJ3_9BACI</name>
<keyword evidence="4" id="KW-1185">Reference proteome</keyword>
<accession>A0A429XZJ3</accession>
<protein>
    <submittedName>
        <fullName evidence="3">Gfo/Idh/MocA family oxidoreductase</fullName>
    </submittedName>
</protein>
<reference evidence="3" key="1">
    <citation type="submission" date="2018-12" db="EMBL/GenBank/DDBJ databases">
        <authorList>
            <person name="Sun L."/>
            <person name="Chen Z."/>
        </authorList>
    </citation>
    <scope>NUCLEOTIDE SEQUENCE [LARGE SCALE GENOMIC DNA]</scope>
    <source>
        <strain evidence="3">3-2-2</strain>
    </source>
</reference>